<dbReference type="AlphaFoldDB" id="A0A975XDW4"/>
<evidence type="ECO:0000313" key="2">
    <source>
        <dbReference type="EMBL" id="SOY67553.1"/>
    </source>
</evidence>
<dbReference type="Proteomes" id="UP000256780">
    <property type="component" value="Chromosome CBM2587_b"/>
</dbReference>
<reference evidence="2 3" key="1">
    <citation type="submission" date="2018-01" db="EMBL/GenBank/DDBJ databases">
        <authorList>
            <person name="Clerissi C."/>
        </authorList>
    </citation>
    <scope>NUCLEOTIDE SEQUENCE [LARGE SCALE GENOMIC DNA]</scope>
    <source>
        <strain evidence="2">Cupriavidus sp. LMG 19464</strain>
    </source>
</reference>
<protein>
    <submittedName>
        <fullName evidence="2">Uncharacterized protein</fullName>
    </submittedName>
</protein>
<dbReference type="EMBL" id="OFSQ01000038">
    <property type="protein sequence ID" value="SOY67553.1"/>
    <property type="molecule type" value="Genomic_DNA"/>
</dbReference>
<accession>A0A975XDW4</accession>
<organism evidence="2 3">
    <name type="scientific">Cupriavidus taiwanensis</name>
    <dbReference type="NCBI Taxonomy" id="164546"/>
    <lineage>
        <taxon>Bacteria</taxon>
        <taxon>Pseudomonadati</taxon>
        <taxon>Pseudomonadota</taxon>
        <taxon>Betaproteobacteria</taxon>
        <taxon>Burkholderiales</taxon>
        <taxon>Burkholderiaceae</taxon>
        <taxon>Cupriavidus</taxon>
    </lineage>
</organism>
<name>A0A975XDW4_9BURK</name>
<comment type="caution">
    <text evidence="2">The sequence shown here is derived from an EMBL/GenBank/DDBJ whole genome shotgun (WGS) entry which is preliminary data.</text>
</comment>
<feature type="region of interest" description="Disordered" evidence="1">
    <location>
        <begin position="29"/>
        <end position="89"/>
    </location>
</feature>
<evidence type="ECO:0000313" key="3">
    <source>
        <dbReference type="Proteomes" id="UP000256780"/>
    </source>
</evidence>
<evidence type="ECO:0000256" key="1">
    <source>
        <dbReference type="SAM" id="MobiDB-lite"/>
    </source>
</evidence>
<gene>
    <name evidence="2" type="ORF">CBM2587_B90003</name>
</gene>
<sequence length="89" mass="9823">MAMPKHAAGPDLSRAEGALSERLIVLPAERRDHCGYQPGAGEPPDPGRHLQTARQRHDRTDPIEQLPRNPRCHPRAVRGVPRRVLSQGG</sequence>
<proteinExistence type="predicted"/>